<evidence type="ECO:0000313" key="2">
    <source>
        <dbReference type="EMBL" id="CAG5126558.1"/>
    </source>
</evidence>
<keyword evidence="1" id="KW-0812">Transmembrane</keyword>
<gene>
    <name evidence="2" type="ORF">CUNI_LOCUS12116</name>
</gene>
<keyword evidence="1" id="KW-1133">Transmembrane helix</keyword>
<comment type="caution">
    <text evidence="2">The sequence shown here is derived from an EMBL/GenBank/DDBJ whole genome shotgun (WGS) entry which is preliminary data.</text>
</comment>
<evidence type="ECO:0000256" key="1">
    <source>
        <dbReference type="SAM" id="Phobius"/>
    </source>
</evidence>
<dbReference type="Proteomes" id="UP000678393">
    <property type="component" value="Unassembled WGS sequence"/>
</dbReference>
<dbReference type="AlphaFoldDB" id="A0A8S3ZEE1"/>
<organism evidence="2 3">
    <name type="scientific">Candidula unifasciata</name>
    <dbReference type="NCBI Taxonomy" id="100452"/>
    <lineage>
        <taxon>Eukaryota</taxon>
        <taxon>Metazoa</taxon>
        <taxon>Spiralia</taxon>
        <taxon>Lophotrochozoa</taxon>
        <taxon>Mollusca</taxon>
        <taxon>Gastropoda</taxon>
        <taxon>Heterobranchia</taxon>
        <taxon>Euthyneura</taxon>
        <taxon>Panpulmonata</taxon>
        <taxon>Eupulmonata</taxon>
        <taxon>Stylommatophora</taxon>
        <taxon>Helicina</taxon>
        <taxon>Helicoidea</taxon>
        <taxon>Geomitridae</taxon>
        <taxon>Candidula</taxon>
    </lineage>
</organism>
<feature type="non-terminal residue" evidence="2">
    <location>
        <position position="87"/>
    </location>
</feature>
<name>A0A8S3ZEE1_9EUPU</name>
<evidence type="ECO:0000313" key="3">
    <source>
        <dbReference type="Proteomes" id="UP000678393"/>
    </source>
</evidence>
<dbReference type="OrthoDB" id="6158692at2759"/>
<accession>A0A8S3ZEE1</accession>
<proteinExistence type="predicted"/>
<protein>
    <submittedName>
        <fullName evidence="2">Uncharacterized protein</fullName>
    </submittedName>
</protein>
<feature type="transmembrane region" description="Helical" evidence="1">
    <location>
        <begin position="40"/>
        <end position="66"/>
    </location>
</feature>
<dbReference type="EMBL" id="CAJHNH020002385">
    <property type="protein sequence ID" value="CAG5126558.1"/>
    <property type="molecule type" value="Genomic_DNA"/>
</dbReference>
<reference evidence="2" key="1">
    <citation type="submission" date="2021-04" db="EMBL/GenBank/DDBJ databases">
        <authorList>
            <consortium name="Molecular Ecology Group"/>
        </authorList>
    </citation>
    <scope>NUCLEOTIDE SEQUENCE</scope>
</reference>
<keyword evidence="1" id="KW-0472">Membrane</keyword>
<sequence length="87" mass="9887">MTSIGADNSSYSTRLIVYFPEDEEESKFLLSYHVLTICYWVIYTGLCQTISIFGVLTNIINIICFVKQGFKESVNVSLLGMSLLTFR</sequence>
<keyword evidence="3" id="KW-1185">Reference proteome</keyword>